<feature type="transmembrane region" description="Helical" evidence="1">
    <location>
        <begin position="113"/>
        <end position="130"/>
    </location>
</feature>
<evidence type="ECO:0000256" key="1">
    <source>
        <dbReference type="SAM" id="Phobius"/>
    </source>
</evidence>
<dbReference type="PANTHER" id="PTHR37810:SF5">
    <property type="entry name" value="IMMUNITY PROTEIN SDPI"/>
    <property type="match status" value="1"/>
</dbReference>
<organism evidence="3 4">
    <name type="scientific">Caminicella sporogenes DSM 14501</name>
    <dbReference type="NCBI Taxonomy" id="1121266"/>
    <lineage>
        <taxon>Bacteria</taxon>
        <taxon>Bacillati</taxon>
        <taxon>Bacillota</taxon>
        <taxon>Clostridia</taxon>
        <taxon>Peptostreptococcales</taxon>
        <taxon>Caminicellaceae</taxon>
        <taxon>Caminicella</taxon>
    </lineage>
</organism>
<gene>
    <name evidence="3" type="ORF">SAMN02745883_01976</name>
</gene>
<dbReference type="EMBL" id="FRAJ01000017">
    <property type="protein sequence ID" value="SHK40942.1"/>
    <property type="molecule type" value="Genomic_DNA"/>
</dbReference>
<dbReference type="Proteomes" id="UP000184082">
    <property type="component" value="Unassembled WGS sequence"/>
</dbReference>
<keyword evidence="1" id="KW-0472">Membrane</keyword>
<feature type="transmembrane region" description="Helical" evidence="1">
    <location>
        <begin position="87"/>
        <end position="107"/>
    </location>
</feature>
<feature type="transmembrane region" description="Helical" evidence="1">
    <location>
        <begin position="7"/>
        <end position="25"/>
    </location>
</feature>
<feature type="transmembrane region" description="Helical" evidence="1">
    <location>
        <begin position="45"/>
        <end position="66"/>
    </location>
</feature>
<feature type="transmembrane region" description="Helical" evidence="1">
    <location>
        <begin position="183"/>
        <end position="203"/>
    </location>
</feature>
<dbReference type="PIRSF" id="PIRSF038959">
    <property type="entry name" value="SdpI"/>
    <property type="match status" value="1"/>
</dbReference>
<dbReference type="STRING" id="1121266.SAMN02745883_01976"/>
<dbReference type="RefSeq" id="WP_072968071.1">
    <property type="nucleotide sequence ID" value="NZ_FRAJ01000017.1"/>
</dbReference>
<keyword evidence="1" id="KW-1133">Transmembrane helix</keyword>
<reference evidence="3 4" key="1">
    <citation type="submission" date="2016-11" db="EMBL/GenBank/DDBJ databases">
        <authorList>
            <person name="Jaros S."/>
            <person name="Januszkiewicz K."/>
            <person name="Wedrychowicz H."/>
        </authorList>
    </citation>
    <scope>NUCLEOTIDE SEQUENCE [LARGE SCALE GENOMIC DNA]</scope>
    <source>
        <strain evidence="3 4">DSM 14501</strain>
    </source>
</reference>
<dbReference type="AlphaFoldDB" id="A0A1M6S831"/>
<dbReference type="InterPro" id="IPR012867">
    <property type="entry name" value="DUF1648"/>
</dbReference>
<dbReference type="Pfam" id="PF13630">
    <property type="entry name" value="SdpI"/>
    <property type="match status" value="1"/>
</dbReference>
<accession>A0A1M6S831</accession>
<dbReference type="GO" id="GO:0009636">
    <property type="term" value="P:response to toxic substance"/>
    <property type="evidence" value="ECO:0007669"/>
    <property type="project" value="TreeGrafter"/>
</dbReference>
<name>A0A1M6S831_9FIRM</name>
<dbReference type="InterPro" id="IPR025962">
    <property type="entry name" value="SdpI/YhfL"/>
</dbReference>
<feature type="transmembrane region" description="Helical" evidence="1">
    <location>
        <begin position="159"/>
        <end position="177"/>
    </location>
</feature>
<protein>
    <submittedName>
        <fullName evidence="3">Uncharacterized membrane protein</fullName>
    </submittedName>
</protein>
<feature type="domain" description="DUF1648" evidence="2">
    <location>
        <begin position="9"/>
        <end position="51"/>
    </location>
</feature>
<sequence length="211" mass="24286">MKINKFIIILIFLSILGTVFIYNSLPDKVATHFDFRGQPDKYSSKSYVIFTSLLPLAIYLFMTFLPSIDPKKNSYLKHKKAYEVTKISIVLFMIVLNWSIIMIALGFNINLSVIVRILIGILFIVIGNFMSQIRHNYFFGIKTPWTLASEFVWKKTHRVGAFSFIIGGLLIIVTSLTKGILGLITFILAMIIVIFYPMLYSYIEFKKISKE</sequence>
<proteinExistence type="predicted"/>
<keyword evidence="1" id="KW-0812">Transmembrane</keyword>
<dbReference type="InterPro" id="IPR026272">
    <property type="entry name" value="SdpI"/>
</dbReference>
<dbReference type="PANTHER" id="PTHR37810">
    <property type="entry name" value="IMMUNITY PROTEIN SDPI"/>
    <property type="match status" value="1"/>
</dbReference>
<dbReference type="Pfam" id="PF07853">
    <property type="entry name" value="DUF1648"/>
    <property type="match status" value="1"/>
</dbReference>
<keyword evidence="4" id="KW-1185">Reference proteome</keyword>
<evidence type="ECO:0000313" key="3">
    <source>
        <dbReference type="EMBL" id="SHK40942.1"/>
    </source>
</evidence>
<evidence type="ECO:0000313" key="4">
    <source>
        <dbReference type="Proteomes" id="UP000184082"/>
    </source>
</evidence>
<evidence type="ECO:0000259" key="2">
    <source>
        <dbReference type="Pfam" id="PF07853"/>
    </source>
</evidence>